<protein>
    <submittedName>
        <fullName evidence="1">Uncharacterized protein</fullName>
    </submittedName>
</protein>
<organism evidence="1 2">
    <name type="scientific">Pseudomonas indica</name>
    <dbReference type="NCBI Taxonomy" id="137658"/>
    <lineage>
        <taxon>Bacteria</taxon>
        <taxon>Pseudomonadati</taxon>
        <taxon>Pseudomonadota</taxon>
        <taxon>Gammaproteobacteria</taxon>
        <taxon>Pseudomonadales</taxon>
        <taxon>Pseudomonadaceae</taxon>
        <taxon>Pseudomonas</taxon>
    </lineage>
</organism>
<name>A0A1G9CMQ2_9PSED</name>
<dbReference type="STRING" id="137658.SAMN05216186_10810"/>
<evidence type="ECO:0000313" key="2">
    <source>
        <dbReference type="Proteomes" id="UP000198706"/>
    </source>
</evidence>
<evidence type="ECO:0000313" key="1">
    <source>
        <dbReference type="EMBL" id="SDK52983.1"/>
    </source>
</evidence>
<gene>
    <name evidence="1" type="ORF">SAMN05216186_10810</name>
</gene>
<keyword evidence="2" id="KW-1185">Reference proteome</keyword>
<dbReference type="EMBL" id="FNFD01000008">
    <property type="protein sequence ID" value="SDK52983.1"/>
    <property type="molecule type" value="Genomic_DNA"/>
</dbReference>
<sequence length="220" mass="24198">MSQDYTFVFSCRETAFVPALERLRDTLAPQGYAVGPALTRVEVRGDDFFLTECEVPSGGAKGWKTALRGFGEAPGVNLDFTSEALSFELTVAHFPYRHCAVLMSVPMHDCRRLFREEGIEKLHFTLAQVAQAFGARAAAGAIEFDGDYSLLTPDMLEDLFRAGRTDATRLEEQGVDLIAGHQSLLPAGEVLDAAQPFHPAGYALGYWFLQLESTVRIFGL</sequence>
<proteinExistence type="predicted"/>
<accession>A0A1G9CMQ2</accession>
<dbReference type="Proteomes" id="UP000198706">
    <property type="component" value="Unassembled WGS sequence"/>
</dbReference>
<dbReference type="AlphaFoldDB" id="A0A1G9CMQ2"/>
<reference evidence="1 2" key="1">
    <citation type="submission" date="2016-10" db="EMBL/GenBank/DDBJ databases">
        <authorList>
            <person name="de Groot N.N."/>
        </authorList>
    </citation>
    <scope>NUCLEOTIDE SEQUENCE [LARGE SCALE GENOMIC DNA]</scope>
    <source>
        <strain evidence="1 2">JCM 21544</strain>
    </source>
</reference>
<dbReference type="RefSeq" id="WP_084336308.1">
    <property type="nucleotide sequence ID" value="NZ_FNFD01000008.1"/>
</dbReference>